<keyword evidence="2" id="KW-1185">Reference proteome</keyword>
<evidence type="ECO:0000313" key="2">
    <source>
        <dbReference type="Proteomes" id="UP000272908"/>
    </source>
</evidence>
<accession>A0A3B0MB79</accession>
<proteinExistence type="predicted"/>
<sequence>MLDIHAKMFFVASRINASSRPVRELDGTPAANSRINHMTDRVRLISPRKIS</sequence>
<dbReference type="AlphaFoldDB" id="A0A3B0MB79"/>
<reference evidence="2" key="1">
    <citation type="submission" date="2018-08" db="EMBL/GenBank/DDBJ databases">
        <authorList>
            <person name="Rodrigo-Torres L."/>
            <person name="Arahal R. D."/>
            <person name="Lucena T."/>
        </authorList>
    </citation>
    <scope>NUCLEOTIDE SEQUENCE [LARGE SCALE GENOMIC DNA]</scope>
    <source>
        <strain evidence="2">CECT 7235</strain>
    </source>
</reference>
<name>A0A3B0MB79_9RHOB</name>
<dbReference type="Proteomes" id="UP000272908">
    <property type="component" value="Unassembled WGS sequence"/>
</dbReference>
<evidence type="ECO:0000313" key="1">
    <source>
        <dbReference type="EMBL" id="SUZ33102.1"/>
    </source>
</evidence>
<organism evidence="1 2">
    <name type="scientific">Roseinatronobacter ekhonensis</name>
    <dbReference type="NCBI Taxonomy" id="254356"/>
    <lineage>
        <taxon>Bacteria</taxon>
        <taxon>Pseudomonadati</taxon>
        <taxon>Pseudomonadota</taxon>
        <taxon>Alphaproteobacteria</taxon>
        <taxon>Rhodobacterales</taxon>
        <taxon>Paracoccaceae</taxon>
        <taxon>Roseinatronobacter</taxon>
    </lineage>
</organism>
<dbReference type="EMBL" id="UIHC01000037">
    <property type="protein sequence ID" value="SUZ33102.1"/>
    <property type="molecule type" value="Genomic_DNA"/>
</dbReference>
<protein>
    <submittedName>
        <fullName evidence="1">Uncharacterized protein</fullName>
    </submittedName>
</protein>
<dbReference type="RefSeq" id="WP_183073521.1">
    <property type="nucleotide sequence ID" value="NZ_UIHC01000037.1"/>
</dbReference>
<gene>
    <name evidence="1" type="ORF">ROE7235_02870</name>
</gene>